<proteinExistence type="predicted"/>
<reference evidence="1" key="1">
    <citation type="submission" date="2020-05" db="EMBL/GenBank/DDBJ databases">
        <authorList>
            <person name="Chiriac C."/>
            <person name="Salcher M."/>
            <person name="Ghai R."/>
            <person name="Kavagutti S V."/>
        </authorList>
    </citation>
    <scope>NUCLEOTIDE SEQUENCE</scope>
</reference>
<protein>
    <submittedName>
        <fullName evidence="1">Unannotated protein</fullName>
    </submittedName>
</protein>
<gene>
    <name evidence="1" type="ORF">UFOPK3423_00363</name>
</gene>
<dbReference type="AlphaFoldDB" id="A0A6J7D008"/>
<evidence type="ECO:0000313" key="1">
    <source>
        <dbReference type="EMBL" id="CAB4863511.1"/>
    </source>
</evidence>
<sequence>MRAKAAYRLIVTRSGRGARLFGAGDQVDHVEIQSLDDLEVVLYWDVPARTRRRLEEAIRADLESLAADDFLARWSTFTLEAPG</sequence>
<dbReference type="EMBL" id="CAFBLQ010000025">
    <property type="protein sequence ID" value="CAB4863511.1"/>
    <property type="molecule type" value="Genomic_DNA"/>
</dbReference>
<organism evidence="1">
    <name type="scientific">freshwater metagenome</name>
    <dbReference type="NCBI Taxonomy" id="449393"/>
    <lineage>
        <taxon>unclassified sequences</taxon>
        <taxon>metagenomes</taxon>
        <taxon>ecological metagenomes</taxon>
    </lineage>
</organism>
<accession>A0A6J7D008</accession>
<name>A0A6J7D008_9ZZZZ</name>